<dbReference type="PANTHER" id="PTHR11319">
    <property type="entry name" value="G PROTEIN-COUPLED RECEPTOR-RELATED"/>
    <property type="match status" value="1"/>
</dbReference>
<dbReference type="SUPFAM" id="SSF49854">
    <property type="entry name" value="Spermadhesin, CUB domain"/>
    <property type="match status" value="1"/>
</dbReference>
<dbReference type="CDD" id="cd00041">
    <property type="entry name" value="CUB"/>
    <property type="match status" value="1"/>
</dbReference>
<dbReference type="Proteomes" id="UP001515480">
    <property type="component" value="Unassembled WGS sequence"/>
</dbReference>
<evidence type="ECO:0000256" key="3">
    <source>
        <dbReference type="SAM" id="Phobius"/>
    </source>
</evidence>
<dbReference type="CDD" id="cd00603">
    <property type="entry name" value="IPT_PCSR"/>
    <property type="match status" value="1"/>
</dbReference>
<organism evidence="5 6">
    <name type="scientific">Prymnesium parvum</name>
    <name type="common">Toxic golden alga</name>
    <dbReference type="NCBI Taxonomy" id="97485"/>
    <lineage>
        <taxon>Eukaryota</taxon>
        <taxon>Haptista</taxon>
        <taxon>Haptophyta</taxon>
        <taxon>Prymnesiophyceae</taxon>
        <taxon>Prymnesiales</taxon>
        <taxon>Prymnesiaceae</taxon>
        <taxon>Prymnesium</taxon>
    </lineage>
</organism>
<feature type="transmembrane region" description="Helical" evidence="3">
    <location>
        <begin position="2244"/>
        <end position="2265"/>
    </location>
</feature>
<feature type="transmembrane region" description="Helical" evidence="3">
    <location>
        <begin position="2308"/>
        <end position="2328"/>
    </location>
</feature>
<dbReference type="SMART" id="SM00042">
    <property type="entry name" value="CUB"/>
    <property type="match status" value="1"/>
</dbReference>
<feature type="compositionally biased region" description="Basic and acidic residues" evidence="2">
    <location>
        <begin position="2496"/>
        <end position="2511"/>
    </location>
</feature>
<feature type="transmembrane region" description="Helical" evidence="3">
    <location>
        <begin position="2340"/>
        <end position="2365"/>
    </location>
</feature>
<feature type="compositionally biased region" description="Low complexity" evidence="2">
    <location>
        <begin position="2615"/>
        <end position="2626"/>
    </location>
</feature>
<keyword evidence="6" id="KW-1185">Reference proteome</keyword>
<keyword evidence="3" id="KW-0472">Membrane</keyword>
<evidence type="ECO:0000256" key="1">
    <source>
        <dbReference type="ARBA" id="ARBA00023157"/>
    </source>
</evidence>
<sequence>MLTTLTIAGVGFSDASLQCQLTGSAAGDVIKVSATVTNAGVGNTTATCRIQTGVGTGTLYYGPDSTKLVEGVYQLSIWKQSGTGEIATPTTISVVVYQSPVTWRSVDPLIPTAGSYDDNVTVYFNAPLRWLDPAYAVDYADVTVTTSFKLRFAQRTGTRLLPSTTVSAELIGNYALRSKVPMPLLGGNSVMQIEVSFNGQQFEAGQSGNSSLHPNELWFRLNFYCSGLLTLTNTSGVITDHAIGASGLVGLSRPYSNCQWLIFAADLPAARITLQLDSSSYLANVGRDYVAVYDGLTRNARQLLRWPTSFAAISSVPGAVRSTSNVMLVEFRTGFLSQTTGFTASYSATEPGKMRLVKLSPRSGTSLGTSSVQISASLADIQVVRAWPGSYQCAFTQVQLVCAPPPPPPPAAGTTGARRLATMPVLGHNARKIEWIRSALDAYADSKRGRELQNVGTPLPPPPPAAFPDFITNATLSADNTTFQCPTPNVPLSSLGYVNADGGASLVLYVQLVATAAAIKNAHDNLLDLPLCSEQPALKFLYYDRATVSSLSPAAGPIGTQVTVTGSNFLAPNNDYGVAPRCRSEGYQETLATFVSSSAIRCVFPVTQRGGPDPSVSIEVSNNGIDWAAGQVTPILFTFETYCGGATTYTQATGSLSTQSADGLALPNSRCEYIIDPRDTLGNTLNSGVLITFDKFSATFVDGVELYRTVNGKYELAVDVKSYYFNQLSVPPASLLCSRGNGQSGLPVKIVYRTAVQAQGGGISVSYFELEPFASGDLSLWAPPITLQCPNVDIASATGTSGYSRSTASFISSGSTRASSVARTAITLHFIELPTEPIEWRVLEVTVDLLDAGAKAAVLVLEQPGVYNDSVAVNSAIYNVTASSSVECLPPVDQLDPLAACPSGNNFQELKASSTDWTDRQSGQTLRLTQCIAPLAAFSSKRLRYVIGVYGVALGSGQSVIRYSVSWQVRNIPELSTATQQISLSSYDNSLLGDKSVDQPGGIGLMLAYPYELAKLQATLVGSSYTGSLLLRRGTCPTPDAYDYVINEDQAYGQFGTSLAECLGDQQETQQQNWFVGLLAGGGTADDPPVSTTSTVSIDFVDTQGTRFLTYVDGAWQGQCVDKGDCSSAITVNQTHHFELVDVPPHDVLKVEVCKVDPSTSVCVESGVDTGDLAVFLVKGSAVCPTNATASVLAADGLDSDWPASGYYRVSACTGDTASAWSLSISSRFVDASVGYIYYRLSVRLQGVGAANTALLAEGITNATTTSISRGDSSQAQDSQVAYRLDWNFYFISIGPESQLTVELRPFLTNPSQSQSLRLRIGEDVTCEDLKNGNGVYSVNSALEDEGEVYVATILPRPALQDLPPGACNDVARPFRNIIIGVFGANLAGIGVSGLPFLLDVNVQSRILEVGTTRQVAILGGTFTPFLLAVERGKAFSSSALVLQYTGANGNAIPTDVLRLHLASVKDITVGCGWKLLEPIVNGTQTNLSAAELELSIVASDSGRSTLPLTVNQGQPQIDGTMNVAISVSECEQDDQTSTVDYWYLVLEPYGLPEGEFMLVDISTALTDKQFEATSVTQGEVLQNQWNHFFLQSAVEGALTLIVTSDCWGDSDNCLDPSTCVGNDCNQRLYLYAQQGSLTGNSTCPTTSSPESSQSYTTAGLRLDITICTASDSVYAVACEIGKYTDELASVTCDECPFFTTTSATGSDTVLECYCEQNHYSTSLEWGVECQSCLILQSAICPGGQALCTPGSPGCGSIIPTTTGQEVVPKVMPQPQAGYFQTLDVNILTAYADGIDLSVTLLASIQYELTATLQSPFYSCSLAESCVGGAWWDLFEQRKKEFDKYGQKTGVDRADDQLVWISLQCATGYWNDPAQLQLMNSAPCSSCDKGNFAPQRYYRKEDRCEACGNQTAMIILILIFLVLLCILAYYASKVNFNFAAISISINFFQVTSIFADFKIEWPPEIIQILNSVRFFSVDVSVVSPECAADFTPFQIWLGQTILPVVFGLIMATILLVVQAFFFVMQETRLPIWARRKFSKRLRPPKLYVISDSDGLGERVTKKLVNQIRLARYSAVAMWTVPLSKDTMEQMYDTMLNAIITILSIYYMTGCTKALGVFRCQAADYVEITNNITGTSAMQPKKTQLAGSFRGQVVCYQRDLGPDNATLTDWALDWEWQAPSKDNPVPISTPPYAIIYGIGAFFFYSYAFGLPLFLGTRLYLGRHRLNDLRFGRKFGYLYKRYESGWYAWELAIMARKVTLAVIQVFIKLPNGDPLPIQQSALGMCTLLTALCAQAFAMPYAEYHLDVLDLALLSSSYIFLFSGVCSYMINEQSPSYSVDRELSWLLTAVMVVVLVAAFALIVFMMMLDITLQLVRLYYRFVEGEGKFGAHQQLVLRRLGSEMTRMQQLGVRFVDREKRSQFNTWLNYKATTEQKILLQAAFSSLEYYIEHHKEYSKPFFVTYVRDVPILGKLIGVIWETYVERRTARRKARAARKKAKQEARRRELKSVEEARQSVSANAQLDGPAESQPHNGNVLLRTTSMSVGEDQARAPARSFMPKRFTSMLRRETSNVGEDSPEVAQPRRMSFSRKMADDSNTNAPAPIETDDVVIDEAVRQSSESESPVVHSSADPAMEATGSREPSGNSPNAGQVTHMDAADSDEKEPRVGMTEDPALVRRPPATPPPPCARRVDSAAQSELPQDTGLASAPNQANRERPESSATNCSPSTPSQNSDI</sequence>
<evidence type="ECO:0000259" key="4">
    <source>
        <dbReference type="PROSITE" id="PS01180"/>
    </source>
</evidence>
<keyword evidence="3" id="KW-1133">Transmembrane helix</keyword>
<comment type="caution">
    <text evidence="5">The sequence shown here is derived from an EMBL/GenBank/DDBJ whole genome shotgun (WGS) entry which is preliminary data.</text>
</comment>
<evidence type="ECO:0000313" key="5">
    <source>
        <dbReference type="EMBL" id="KAL1514705.1"/>
    </source>
</evidence>
<accession>A0AB34J7A8</accession>
<reference evidence="5 6" key="1">
    <citation type="journal article" date="2024" name="Science">
        <title>Giant polyketide synthase enzymes in the biosynthesis of giant marine polyether toxins.</title>
        <authorList>
            <person name="Fallon T.R."/>
            <person name="Shende V.V."/>
            <person name="Wierzbicki I.H."/>
            <person name="Pendleton A.L."/>
            <person name="Watervoot N.F."/>
            <person name="Auber R.P."/>
            <person name="Gonzalez D.J."/>
            <person name="Wisecaver J.H."/>
            <person name="Moore B.S."/>
        </authorList>
    </citation>
    <scope>NUCLEOTIDE SEQUENCE [LARGE SCALE GENOMIC DNA]</scope>
    <source>
        <strain evidence="5 6">12B1</strain>
    </source>
</reference>
<name>A0AB34J7A8_PRYPA</name>
<dbReference type="InterPro" id="IPR002909">
    <property type="entry name" value="IPT_dom"/>
</dbReference>
<feature type="transmembrane region" description="Helical" evidence="3">
    <location>
        <begin position="1912"/>
        <end position="1931"/>
    </location>
</feature>
<dbReference type="Gene3D" id="2.60.40.10">
    <property type="entry name" value="Immunoglobulins"/>
    <property type="match status" value="1"/>
</dbReference>
<dbReference type="Pfam" id="PF01833">
    <property type="entry name" value="TIG"/>
    <property type="match status" value="1"/>
</dbReference>
<proteinExistence type="predicted"/>
<dbReference type="PANTHER" id="PTHR11319:SF35">
    <property type="entry name" value="OUTER MEMBRANE PROTEIN PMPC-RELATED"/>
    <property type="match status" value="1"/>
</dbReference>
<feature type="compositionally biased region" description="Polar residues" evidence="2">
    <location>
        <begin position="2716"/>
        <end position="2732"/>
    </location>
</feature>
<dbReference type="Gene3D" id="2.60.120.290">
    <property type="entry name" value="Spermadhesin, CUB domain"/>
    <property type="match status" value="1"/>
</dbReference>
<feature type="region of interest" description="Disordered" evidence="2">
    <location>
        <begin position="2490"/>
        <end position="2531"/>
    </location>
</feature>
<dbReference type="InterPro" id="IPR013783">
    <property type="entry name" value="Ig-like_fold"/>
</dbReference>
<dbReference type="SUPFAM" id="SSF81296">
    <property type="entry name" value="E set domains"/>
    <property type="match status" value="1"/>
</dbReference>
<evidence type="ECO:0000313" key="6">
    <source>
        <dbReference type="Proteomes" id="UP001515480"/>
    </source>
</evidence>
<feature type="transmembrane region" description="Helical" evidence="3">
    <location>
        <begin position="2192"/>
        <end position="2213"/>
    </location>
</feature>
<feature type="transmembrane region" description="Helical" evidence="3">
    <location>
        <begin position="2090"/>
        <end position="2108"/>
    </location>
</feature>
<gene>
    <name evidence="5" type="ORF">AB1Y20_003792</name>
</gene>
<keyword evidence="1" id="KW-1015">Disulfide bond</keyword>
<dbReference type="InterPro" id="IPR014756">
    <property type="entry name" value="Ig_E-set"/>
</dbReference>
<protein>
    <recommendedName>
        <fullName evidence="4">CUB domain-containing protein</fullName>
    </recommendedName>
</protein>
<dbReference type="InterPro" id="IPR000859">
    <property type="entry name" value="CUB_dom"/>
</dbReference>
<feature type="transmembrane region" description="Helical" evidence="3">
    <location>
        <begin position="2001"/>
        <end position="2024"/>
    </location>
</feature>
<keyword evidence="3" id="KW-0812">Transmembrane</keyword>
<dbReference type="Gene3D" id="2.10.50.10">
    <property type="entry name" value="Tumor Necrosis Factor Receptor, subunit A, domain 2"/>
    <property type="match status" value="1"/>
</dbReference>
<feature type="compositionally biased region" description="Polar residues" evidence="2">
    <location>
        <begin position="2637"/>
        <end position="2648"/>
    </location>
</feature>
<feature type="transmembrane region" description="Helical" evidence="3">
    <location>
        <begin position="1938"/>
        <end position="1955"/>
    </location>
</feature>
<evidence type="ECO:0000256" key="2">
    <source>
        <dbReference type="SAM" id="MobiDB-lite"/>
    </source>
</evidence>
<dbReference type="EMBL" id="JBGBPQ010000012">
    <property type="protein sequence ID" value="KAL1514705.1"/>
    <property type="molecule type" value="Genomic_DNA"/>
</dbReference>
<dbReference type="PROSITE" id="PS01180">
    <property type="entry name" value="CUB"/>
    <property type="match status" value="1"/>
</dbReference>
<feature type="region of interest" description="Disordered" evidence="2">
    <location>
        <begin position="2611"/>
        <end position="2732"/>
    </location>
</feature>
<dbReference type="InterPro" id="IPR035914">
    <property type="entry name" value="Sperma_CUB_dom_sf"/>
</dbReference>
<feature type="domain" description="CUB" evidence="4">
    <location>
        <begin position="225"/>
        <end position="349"/>
    </location>
</feature>